<dbReference type="AlphaFoldDB" id="A0A3A2ZSX9"/>
<feature type="compositionally biased region" description="Basic and acidic residues" evidence="5">
    <location>
        <begin position="363"/>
        <end position="388"/>
    </location>
</feature>
<organism evidence="7 8">
    <name type="scientific">Aspergillus sclerotialis</name>
    <dbReference type="NCBI Taxonomy" id="2070753"/>
    <lineage>
        <taxon>Eukaryota</taxon>
        <taxon>Fungi</taxon>
        <taxon>Dikarya</taxon>
        <taxon>Ascomycota</taxon>
        <taxon>Pezizomycotina</taxon>
        <taxon>Eurotiomycetes</taxon>
        <taxon>Eurotiomycetidae</taxon>
        <taxon>Eurotiales</taxon>
        <taxon>Aspergillaceae</taxon>
        <taxon>Aspergillus</taxon>
        <taxon>Aspergillus subgen. Polypaecilum</taxon>
    </lineage>
</organism>
<protein>
    <submittedName>
        <fullName evidence="7">CCCH zinc finger protein</fullName>
    </submittedName>
</protein>
<feature type="domain" description="C3H1-type" evidence="6">
    <location>
        <begin position="582"/>
        <end position="610"/>
    </location>
</feature>
<evidence type="ECO:0000256" key="5">
    <source>
        <dbReference type="SAM" id="MobiDB-lite"/>
    </source>
</evidence>
<dbReference type="Pfam" id="PF00642">
    <property type="entry name" value="zf-CCCH"/>
    <property type="match status" value="1"/>
</dbReference>
<evidence type="ECO:0000256" key="2">
    <source>
        <dbReference type="ARBA" id="ARBA00022771"/>
    </source>
</evidence>
<feature type="region of interest" description="Disordered" evidence="5">
    <location>
        <begin position="352"/>
        <end position="587"/>
    </location>
</feature>
<name>A0A3A2ZSX9_9EURO</name>
<dbReference type="InterPro" id="IPR039136">
    <property type="entry name" value="NUFIP1-like"/>
</dbReference>
<dbReference type="Proteomes" id="UP000266188">
    <property type="component" value="Unassembled WGS sequence"/>
</dbReference>
<dbReference type="Pfam" id="PF10453">
    <property type="entry name" value="NUFIP1"/>
    <property type="match status" value="1"/>
</dbReference>
<sequence length="663" mass="72542">MTPQGFSFPPPPPPPPQNQQQSTYPPASQYGQNYGQRGGRGGYQRGRGRGFGNRGCSRGGHFTASDASHSHPYSANAPSVNYAQMNYGYAAQPLPTHTPGSIPPSQYGQTASQYSQVQSQNFPPPPNPSAFTSQPFSQPAAPHMPPSPYQHQTSYETAYNQPMNTQHLTTSYSSQTASLYPSTMPPHQQASQPNHPAMMGPPMRWGFESSGTMGSFAGNQHGTTWGPWPFNPHGNQTQTNKRDYGSAFGKPRSVGPRVPAPPPVPSFGNPLPSKPPPPADAARKPKKKKRKHNQLGLTPKAEEHESSEEEDDMDEESKLAAGSGGAGMALKFTYRGKTSTLQSPADIAKWIEERKNRFPTQARIEEKKKAMEEAKKAREEAAKQKELQKQQSKRQQKEDQKASQNKPPDPADTAAKAKKKAKRLRKKLLKEEKRLRQAEAEAEALRNGSTDNTKEVATDQITSNPNSNGQQGVIQPQASPGLDVEAKQNDLHPTMNGVSNAVDSTVALPTSEEPSKQGPDDGMHVDSDSAIQSSDPESSDWTSSSGSDLSSSDSEESEDDSAPEELTSRREGPERVAPPPRDRKKTICRHFARTGRCLRGEKCRFLHEIPEKGPKSKPAEKKGRKGLLQALLDRQREDEDRRVMEAIMVLGEQGALEPTAENE</sequence>
<dbReference type="SUPFAM" id="SSF90229">
    <property type="entry name" value="CCCH zinc finger"/>
    <property type="match status" value="1"/>
</dbReference>
<dbReference type="InterPro" id="IPR019496">
    <property type="entry name" value="NUFIP1_cons_dom"/>
</dbReference>
<comment type="caution">
    <text evidence="7">The sequence shown here is derived from an EMBL/GenBank/DDBJ whole genome shotgun (WGS) entry which is preliminary data.</text>
</comment>
<feature type="compositionally biased region" description="Acidic residues" evidence="5">
    <location>
        <begin position="305"/>
        <end position="315"/>
    </location>
</feature>
<feature type="compositionally biased region" description="Polar residues" evidence="5">
    <location>
        <begin position="103"/>
        <end position="114"/>
    </location>
</feature>
<dbReference type="GO" id="GO:0008270">
    <property type="term" value="F:zinc ion binding"/>
    <property type="evidence" value="ECO:0007669"/>
    <property type="project" value="UniProtKB-KW"/>
</dbReference>
<dbReference type="GO" id="GO:0005634">
    <property type="term" value="C:nucleus"/>
    <property type="evidence" value="ECO:0007669"/>
    <property type="project" value="TreeGrafter"/>
</dbReference>
<keyword evidence="3 4" id="KW-0862">Zinc</keyword>
<dbReference type="PROSITE" id="PS50103">
    <property type="entry name" value="ZF_C3H1"/>
    <property type="match status" value="1"/>
</dbReference>
<evidence type="ECO:0000256" key="4">
    <source>
        <dbReference type="PROSITE-ProRule" id="PRU00723"/>
    </source>
</evidence>
<evidence type="ECO:0000313" key="8">
    <source>
        <dbReference type="Proteomes" id="UP000266188"/>
    </source>
</evidence>
<feature type="compositionally biased region" description="Low complexity" evidence="5">
    <location>
        <begin position="533"/>
        <end position="552"/>
    </location>
</feature>
<dbReference type="SMART" id="SM00356">
    <property type="entry name" value="ZnF_C3H1"/>
    <property type="match status" value="1"/>
</dbReference>
<feature type="region of interest" description="Disordered" evidence="5">
    <location>
        <begin position="218"/>
        <end position="327"/>
    </location>
</feature>
<feature type="compositionally biased region" description="Pro residues" evidence="5">
    <location>
        <begin position="8"/>
        <end position="17"/>
    </location>
</feature>
<proteinExistence type="predicted"/>
<feature type="compositionally biased region" description="Basic residues" evidence="5">
    <location>
        <begin position="416"/>
        <end position="428"/>
    </location>
</feature>
<evidence type="ECO:0000259" key="6">
    <source>
        <dbReference type="PROSITE" id="PS50103"/>
    </source>
</evidence>
<dbReference type="OrthoDB" id="273070at2759"/>
<dbReference type="Gene3D" id="4.10.1000.10">
    <property type="entry name" value="Zinc finger, CCCH-type"/>
    <property type="match status" value="1"/>
</dbReference>
<dbReference type="InterPro" id="IPR000571">
    <property type="entry name" value="Znf_CCCH"/>
</dbReference>
<dbReference type="InterPro" id="IPR036855">
    <property type="entry name" value="Znf_CCCH_sf"/>
</dbReference>
<dbReference type="GO" id="GO:0000492">
    <property type="term" value="P:box C/D snoRNP assembly"/>
    <property type="evidence" value="ECO:0007669"/>
    <property type="project" value="TreeGrafter"/>
</dbReference>
<feature type="region of interest" description="Disordered" evidence="5">
    <location>
        <begin position="94"/>
        <end position="153"/>
    </location>
</feature>
<feature type="compositionally biased region" description="Basic residues" evidence="5">
    <location>
        <begin position="284"/>
        <end position="293"/>
    </location>
</feature>
<feature type="compositionally biased region" description="Polar residues" evidence="5">
    <location>
        <begin position="169"/>
        <end position="194"/>
    </location>
</feature>
<keyword evidence="1 4" id="KW-0479">Metal-binding</keyword>
<feature type="compositionally biased region" description="Acidic residues" evidence="5">
    <location>
        <begin position="553"/>
        <end position="563"/>
    </location>
</feature>
<keyword evidence="8" id="KW-1185">Reference proteome</keyword>
<feature type="region of interest" description="Disordered" evidence="5">
    <location>
        <begin position="1"/>
        <end position="71"/>
    </location>
</feature>
<feature type="compositionally biased region" description="Polar residues" evidence="5">
    <location>
        <begin position="459"/>
        <end position="478"/>
    </location>
</feature>
<dbReference type="EMBL" id="MVGC01000048">
    <property type="protein sequence ID" value="RJE25433.1"/>
    <property type="molecule type" value="Genomic_DNA"/>
</dbReference>
<evidence type="ECO:0000256" key="3">
    <source>
        <dbReference type="ARBA" id="ARBA00022833"/>
    </source>
</evidence>
<feature type="compositionally biased region" description="Basic and acidic residues" evidence="5">
    <location>
        <begin position="429"/>
        <end position="439"/>
    </location>
</feature>
<dbReference type="GO" id="GO:0003723">
    <property type="term" value="F:RNA binding"/>
    <property type="evidence" value="ECO:0007669"/>
    <property type="project" value="InterPro"/>
</dbReference>
<feature type="zinc finger region" description="C3H1-type" evidence="4">
    <location>
        <begin position="582"/>
        <end position="610"/>
    </location>
</feature>
<feature type="region of interest" description="Disordered" evidence="5">
    <location>
        <begin position="169"/>
        <end position="196"/>
    </location>
</feature>
<dbReference type="PANTHER" id="PTHR13309:SF0">
    <property type="entry name" value="FMR1-INTERACTING PROTEIN NUFIP1"/>
    <property type="match status" value="1"/>
</dbReference>
<reference evidence="8" key="1">
    <citation type="submission" date="2017-02" db="EMBL/GenBank/DDBJ databases">
        <authorList>
            <person name="Tafer H."/>
            <person name="Lopandic K."/>
        </authorList>
    </citation>
    <scope>NUCLEOTIDE SEQUENCE [LARGE SCALE GENOMIC DNA]</scope>
    <source>
        <strain evidence="8">CBS 366.77</strain>
    </source>
</reference>
<dbReference type="PANTHER" id="PTHR13309">
    <property type="entry name" value="NUCLEAR FRAGILE X MENTAL RETARDATION PROTEIN INTERACTING PROTEIN 1"/>
    <property type="match status" value="1"/>
</dbReference>
<feature type="compositionally biased region" description="Gly residues" evidence="5">
    <location>
        <begin position="36"/>
        <end position="53"/>
    </location>
</feature>
<accession>A0A3A2ZSX9</accession>
<feature type="compositionally biased region" description="Basic and acidic residues" evidence="5">
    <location>
        <begin position="513"/>
        <end position="527"/>
    </location>
</feature>
<keyword evidence="2 4" id="KW-0863">Zinc-finger</keyword>
<evidence type="ECO:0000256" key="1">
    <source>
        <dbReference type="ARBA" id="ARBA00022723"/>
    </source>
</evidence>
<gene>
    <name evidence="7" type="ORF">PHISCL_02256</name>
</gene>
<evidence type="ECO:0000313" key="7">
    <source>
        <dbReference type="EMBL" id="RJE25433.1"/>
    </source>
</evidence>
<feature type="compositionally biased region" description="Low complexity" evidence="5">
    <location>
        <begin position="18"/>
        <end position="35"/>
    </location>
</feature>